<sequence length="257" mass="28610">MNTKTKWGHWFWGLFFLACAVILVASKMGWFSYHLSFWTLVFTFVLAAAAVKSLAEWSFTGAIFSLAFMSMLYAKPLGITSLVPWTVLGVALLLSIGLSLVFQPLKRKHHRHHAHIIYNSDKGPGHHNIIIGRDDDADDSSENTTTDHESTVEVNVRMGSAVRYIQSENFQQAVINMTVGEVKVYFDGAKIVGDHAAIEVNGNVGQIDLYIPEAWDIQEQLDSFIVDISENGHSSKTGPKVYLVGNLKVGELTIHYI</sequence>
<feature type="transmembrane region" description="Helical" evidence="1">
    <location>
        <begin position="82"/>
        <end position="102"/>
    </location>
</feature>
<keyword evidence="1" id="KW-0812">Transmembrane</keyword>
<gene>
    <name evidence="3" type="ORF">ACFQ4L_02895</name>
</gene>
<dbReference type="PROSITE" id="PS51257">
    <property type="entry name" value="PROKAR_LIPOPROTEIN"/>
    <property type="match status" value="1"/>
</dbReference>
<reference evidence="4" key="1">
    <citation type="journal article" date="2019" name="Int. J. Syst. Evol. Microbiol.">
        <title>The Global Catalogue of Microorganisms (GCM) 10K type strain sequencing project: providing services to taxonomists for standard genome sequencing and annotation.</title>
        <authorList>
            <consortium name="The Broad Institute Genomics Platform"/>
            <consortium name="The Broad Institute Genome Sequencing Center for Infectious Disease"/>
            <person name="Wu L."/>
            <person name="Ma J."/>
        </authorList>
    </citation>
    <scope>NUCLEOTIDE SEQUENCE [LARGE SCALE GENOMIC DNA]</scope>
    <source>
        <strain evidence="4">CCM 8951</strain>
    </source>
</reference>
<evidence type="ECO:0000313" key="3">
    <source>
        <dbReference type="EMBL" id="MFD1465038.1"/>
    </source>
</evidence>
<evidence type="ECO:0000256" key="1">
    <source>
        <dbReference type="SAM" id="Phobius"/>
    </source>
</evidence>
<keyword evidence="1" id="KW-1133">Transmembrane helix</keyword>
<dbReference type="Pfam" id="PF22570">
    <property type="entry name" value="LiaF-TM"/>
    <property type="match status" value="1"/>
</dbReference>
<keyword evidence="4" id="KW-1185">Reference proteome</keyword>
<feature type="domain" description="LiaF transmembrane" evidence="2">
    <location>
        <begin position="11"/>
        <end position="107"/>
    </location>
</feature>
<dbReference type="EMBL" id="JBHTOF010000022">
    <property type="protein sequence ID" value="MFD1465038.1"/>
    <property type="molecule type" value="Genomic_DNA"/>
</dbReference>
<dbReference type="Proteomes" id="UP001597244">
    <property type="component" value="Unassembled WGS sequence"/>
</dbReference>
<comment type="caution">
    <text evidence="3">The sequence shown here is derived from an EMBL/GenBank/DDBJ whole genome shotgun (WGS) entry which is preliminary data.</text>
</comment>
<feature type="transmembrane region" description="Helical" evidence="1">
    <location>
        <begin position="57"/>
        <end position="76"/>
    </location>
</feature>
<organism evidence="3 4">
    <name type="scientific">Lapidilactobacillus mulanensis</name>
    <dbReference type="NCBI Taxonomy" id="2485999"/>
    <lineage>
        <taxon>Bacteria</taxon>
        <taxon>Bacillati</taxon>
        <taxon>Bacillota</taxon>
        <taxon>Bacilli</taxon>
        <taxon>Lactobacillales</taxon>
        <taxon>Lactobacillaceae</taxon>
        <taxon>Lapidilactobacillus</taxon>
    </lineage>
</organism>
<feature type="transmembrane region" description="Helical" evidence="1">
    <location>
        <begin position="7"/>
        <end position="25"/>
    </location>
</feature>
<keyword evidence="1" id="KW-0472">Membrane</keyword>
<feature type="transmembrane region" description="Helical" evidence="1">
    <location>
        <begin position="31"/>
        <end position="50"/>
    </location>
</feature>
<accession>A0ABW4DMB9</accession>
<dbReference type="InterPro" id="IPR054331">
    <property type="entry name" value="LiaF_TM"/>
</dbReference>
<protein>
    <recommendedName>
        <fullName evidence="2">LiaF transmembrane domain-containing protein</fullName>
    </recommendedName>
</protein>
<dbReference type="RefSeq" id="WP_125576334.1">
    <property type="nucleotide sequence ID" value="NZ_JBHTOF010000022.1"/>
</dbReference>
<name>A0ABW4DMB9_9LACO</name>
<evidence type="ECO:0000313" key="4">
    <source>
        <dbReference type="Proteomes" id="UP001597244"/>
    </source>
</evidence>
<proteinExistence type="predicted"/>
<evidence type="ECO:0000259" key="2">
    <source>
        <dbReference type="Pfam" id="PF22570"/>
    </source>
</evidence>